<dbReference type="AlphaFoldDB" id="A0A1N6MA56"/>
<feature type="transmembrane region" description="Helical" evidence="9">
    <location>
        <begin position="174"/>
        <end position="194"/>
    </location>
</feature>
<evidence type="ECO:0000256" key="9">
    <source>
        <dbReference type="SAM" id="Phobius"/>
    </source>
</evidence>
<keyword evidence="6 12" id="KW-0378">Hydrolase</keyword>
<feature type="transmembrane region" description="Helical" evidence="9">
    <location>
        <begin position="92"/>
        <end position="118"/>
    </location>
</feature>
<dbReference type="Gene3D" id="3.30.70.2350">
    <property type="match status" value="1"/>
</dbReference>
<feature type="domain" description="Peptidase S54 rhomboid" evidence="10">
    <location>
        <begin position="136"/>
        <end position="270"/>
    </location>
</feature>
<feature type="domain" description="Peptidase S54 GlpG peptidase N-terminal" evidence="11">
    <location>
        <begin position="1"/>
        <end position="86"/>
    </location>
</feature>
<comment type="similarity">
    <text evidence="2">Belongs to the peptidase S54 family.</text>
</comment>
<dbReference type="InterPro" id="IPR050925">
    <property type="entry name" value="Rhomboid_protease_S54"/>
</dbReference>
<dbReference type="Gene3D" id="1.20.1540.10">
    <property type="entry name" value="Rhomboid-like"/>
    <property type="match status" value="1"/>
</dbReference>
<dbReference type="GO" id="GO:0016020">
    <property type="term" value="C:membrane"/>
    <property type="evidence" value="ECO:0007669"/>
    <property type="project" value="UniProtKB-SubCell"/>
</dbReference>
<dbReference type="EC" id="3.4.21.105" evidence="12"/>
<feature type="transmembrane region" description="Helical" evidence="9">
    <location>
        <begin position="200"/>
        <end position="219"/>
    </location>
</feature>
<dbReference type="GO" id="GO:0004252">
    <property type="term" value="F:serine-type endopeptidase activity"/>
    <property type="evidence" value="ECO:0007669"/>
    <property type="project" value="InterPro"/>
</dbReference>
<keyword evidence="5 9" id="KW-0812">Transmembrane</keyword>
<dbReference type="Pfam" id="PF01694">
    <property type="entry name" value="Rhomboid"/>
    <property type="match status" value="1"/>
</dbReference>
<dbReference type="OrthoDB" id="9778341at2"/>
<dbReference type="RefSeq" id="WP_074374722.1">
    <property type="nucleotide sequence ID" value="NZ_AP024907.1"/>
</dbReference>
<evidence type="ECO:0000256" key="4">
    <source>
        <dbReference type="ARBA" id="ARBA00022519"/>
    </source>
</evidence>
<reference evidence="12 13" key="1">
    <citation type="submission" date="2016-12" db="EMBL/GenBank/DDBJ databases">
        <authorList>
            <person name="Song W.-J."/>
            <person name="Kurnit D.M."/>
        </authorList>
    </citation>
    <scope>NUCLEOTIDE SEQUENCE [LARGE SCALE GENOMIC DNA]</scope>
    <source>
        <strain evidence="12 13">CECT 9026</strain>
    </source>
</reference>
<evidence type="ECO:0000256" key="5">
    <source>
        <dbReference type="ARBA" id="ARBA00022692"/>
    </source>
</evidence>
<dbReference type="Proteomes" id="UP000184774">
    <property type="component" value="Unassembled WGS sequence"/>
</dbReference>
<dbReference type="InterPro" id="IPR022732">
    <property type="entry name" value="Peptidase_S54_GlpG_N"/>
</dbReference>
<sequence>MMRLITIDNPRLGQAFIDYMALKHIEIVMVPDVEATFCLWLVKDEHLHETDIELKQFLAHPEDPKYSAASWQTDGKQKPLFRYRSPSVLQLFYAKAGYMTLGVCLLCIVVFVLQMFGLQQTMFNLLHFPTSQTGAWQIWRWVTPAFLHFSILHIIFNLLWWWYLGGDLEKRLGAWRLANLLVLSSAGSGIVQYWSDGPGFGGLSGVVYALVGFIWMFGWKRPELGLSIQKPLLGFMLIWLVIAFVQPFMPIANSAHVAGLLIGMGLGLYEAKRAPVNV</sequence>
<evidence type="ECO:0000256" key="7">
    <source>
        <dbReference type="ARBA" id="ARBA00022989"/>
    </source>
</evidence>
<keyword evidence="3" id="KW-1003">Cell membrane</keyword>
<keyword evidence="12" id="KW-0645">Protease</keyword>
<protein>
    <submittedName>
        <fullName evidence="12">Rhomboid protease GlpG</fullName>
        <ecNumber evidence="12">3.4.21.105</ecNumber>
    </submittedName>
</protein>
<proteinExistence type="inferred from homology"/>
<gene>
    <name evidence="12" type="primary">glpG_2</name>
    <name evidence="12" type="ORF">VSP9026_04075</name>
</gene>
<evidence type="ECO:0000259" key="11">
    <source>
        <dbReference type="Pfam" id="PF12122"/>
    </source>
</evidence>
<feature type="transmembrane region" description="Helical" evidence="9">
    <location>
        <begin position="231"/>
        <end position="249"/>
    </location>
</feature>
<accession>A0A1N6MA56</accession>
<evidence type="ECO:0000256" key="3">
    <source>
        <dbReference type="ARBA" id="ARBA00022475"/>
    </source>
</evidence>
<dbReference type="InterPro" id="IPR023662">
    <property type="entry name" value="Rhomboid_protease_GlpG"/>
</dbReference>
<keyword evidence="7 9" id="KW-1133">Transmembrane helix</keyword>
<dbReference type="SUPFAM" id="SSF144091">
    <property type="entry name" value="Rhomboid-like"/>
    <property type="match status" value="1"/>
</dbReference>
<dbReference type="InterPro" id="IPR035952">
    <property type="entry name" value="Rhomboid-like_sf"/>
</dbReference>
<evidence type="ECO:0000256" key="2">
    <source>
        <dbReference type="ARBA" id="ARBA00009045"/>
    </source>
</evidence>
<evidence type="ECO:0000256" key="1">
    <source>
        <dbReference type="ARBA" id="ARBA00004141"/>
    </source>
</evidence>
<evidence type="ECO:0000256" key="6">
    <source>
        <dbReference type="ARBA" id="ARBA00022801"/>
    </source>
</evidence>
<keyword evidence="4" id="KW-0997">Cell inner membrane</keyword>
<dbReference type="InterPro" id="IPR038236">
    <property type="entry name" value="GlpG_N_sf"/>
</dbReference>
<comment type="subcellular location">
    <subcellularLocation>
        <location evidence="1">Membrane</location>
        <topology evidence="1">Multi-pass membrane protein</topology>
    </subcellularLocation>
</comment>
<evidence type="ECO:0000313" key="13">
    <source>
        <dbReference type="Proteomes" id="UP000184774"/>
    </source>
</evidence>
<dbReference type="PANTHER" id="PTHR43731:SF14">
    <property type="entry name" value="PRESENILIN-ASSOCIATED RHOMBOID-LIKE PROTEIN, MITOCHONDRIAL"/>
    <property type="match status" value="1"/>
</dbReference>
<evidence type="ECO:0000313" key="12">
    <source>
        <dbReference type="EMBL" id="SIO96291.1"/>
    </source>
</evidence>
<dbReference type="PANTHER" id="PTHR43731">
    <property type="entry name" value="RHOMBOID PROTEASE"/>
    <property type="match status" value="1"/>
</dbReference>
<dbReference type="InterPro" id="IPR022764">
    <property type="entry name" value="Peptidase_S54_rhomboid_dom"/>
</dbReference>
<dbReference type="GO" id="GO:0006508">
    <property type="term" value="P:proteolysis"/>
    <property type="evidence" value="ECO:0007669"/>
    <property type="project" value="UniProtKB-KW"/>
</dbReference>
<keyword evidence="8 9" id="KW-0472">Membrane</keyword>
<name>A0A1N6MA56_9VIBR</name>
<evidence type="ECO:0000256" key="8">
    <source>
        <dbReference type="ARBA" id="ARBA00023136"/>
    </source>
</evidence>
<feature type="transmembrane region" description="Helical" evidence="9">
    <location>
        <begin position="138"/>
        <end position="162"/>
    </location>
</feature>
<dbReference type="NCBIfam" id="TIGR04239">
    <property type="entry name" value="rhombo_GlpG"/>
    <property type="match status" value="1"/>
</dbReference>
<evidence type="ECO:0000259" key="10">
    <source>
        <dbReference type="Pfam" id="PF01694"/>
    </source>
</evidence>
<organism evidence="12 13">
    <name type="scientific">Vibrio spartinae</name>
    <dbReference type="NCBI Taxonomy" id="1918945"/>
    <lineage>
        <taxon>Bacteria</taxon>
        <taxon>Pseudomonadati</taxon>
        <taxon>Pseudomonadota</taxon>
        <taxon>Gammaproteobacteria</taxon>
        <taxon>Vibrionales</taxon>
        <taxon>Vibrionaceae</taxon>
        <taxon>Vibrio</taxon>
    </lineage>
</organism>
<dbReference type="EMBL" id="FSSB01000028">
    <property type="protein sequence ID" value="SIO96291.1"/>
    <property type="molecule type" value="Genomic_DNA"/>
</dbReference>
<dbReference type="Pfam" id="PF12122">
    <property type="entry name" value="Rhomboid_N"/>
    <property type="match status" value="1"/>
</dbReference>